<dbReference type="PANTHER" id="PTHR46154">
    <property type="match status" value="1"/>
</dbReference>
<evidence type="ECO:0000313" key="10">
    <source>
        <dbReference type="Proteomes" id="UP000011083"/>
    </source>
</evidence>
<dbReference type="CDD" id="cd11476">
    <property type="entry name" value="SLC5sbd_DUR3"/>
    <property type="match status" value="1"/>
</dbReference>
<dbReference type="Proteomes" id="UP000011083">
    <property type="component" value="Unassembled WGS sequence"/>
</dbReference>
<dbReference type="InterPro" id="IPR038377">
    <property type="entry name" value="Na/Glc_symporter_sf"/>
</dbReference>
<feature type="transmembrane region" description="Helical" evidence="8">
    <location>
        <begin position="168"/>
        <end position="187"/>
    </location>
</feature>
<sequence>MAVDDVFFLPVYVGYLVVLGFGGLLAVITAGLVHLVSSVDGKTQATAEGFSTADRNVKTGLMASVLVSQWTWAATILQSTSVAYLYGISGSFWYAAGATVQVLLFGIVAISVKRKAPNAHTFPEIIKARFGTNLAHKVFLGFAFLTNLLVTQMLLLGGAAAVHQFTGMHVWAAAALIPVGVIIYTMMGGLRAAFLAAYMNTAFVFVLLLVITFTLYLTDNVLGGPSGIYDRLAAVTAHTPVIGNAGGSYLTMASLEGGFFGIINIVVNFGTVFVDQSYWQSAIASKPSAAVKAFLLGGLVWFAIPFTLATSLGLAGVALGLELPEYKVRQGIVGPLVVELLLGKAGALGFLLMLFMAVVSTGAAECMAVSSLITFDIFRSYIRPEASPTATLLVIRGSIVGYGVFSSLLALVLVHFGFSLGYVYMLTGILIGSAVIPISMLVLWGKMSEIASVVGAIVGMLLGIAAWLLTAGVMYGEVTLETTAHNEPFLAGNLTSIVSGGLICLIVSLVRPDNFDFSLMRDSIALVEDKHHHHDGHHDDVMVDEEDEDGEKVHLLYDQKNKNKNKKMTESVDDEAELEAAVAAASEEDNDEMLKKALKVSIIGGSVLASVLVIAWPAPLVLSGYVFSKTFFYGWVTLSLTWGVVAGTIIIILPWWESRDTLAKVFNKFTKTA</sequence>
<dbReference type="AlphaFoldDB" id="L8GTX3"/>
<feature type="transmembrane region" description="Helical" evidence="8">
    <location>
        <begin position="489"/>
        <end position="510"/>
    </location>
</feature>
<dbReference type="InterPro" id="IPR001734">
    <property type="entry name" value="Na/solute_symporter"/>
</dbReference>
<dbReference type="GeneID" id="14917166"/>
<dbReference type="VEuPathDB" id="AmoebaDB:ACA1_034130"/>
<keyword evidence="10" id="KW-1185">Reference proteome</keyword>
<feature type="transmembrane region" description="Helical" evidence="8">
    <location>
        <begin position="194"/>
        <end position="217"/>
    </location>
</feature>
<dbReference type="PROSITE" id="PS50283">
    <property type="entry name" value="NA_SOLUT_SYMP_3"/>
    <property type="match status" value="1"/>
</dbReference>
<feature type="transmembrane region" description="Helical" evidence="8">
    <location>
        <begin position="257"/>
        <end position="274"/>
    </location>
</feature>
<evidence type="ECO:0000256" key="1">
    <source>
        <dbReference type="ARBA" id="ARBA00004141"/>
    </source>
</evidence>
<evidence type="ECO:0000256" key="4">
    <source>
        <dbReference type="ARBA" id="ARBA00022692"/>
    </source>
</evidence>
<dbReference type="OMA" id="LGANWLT"/>
<evidence type="ECO:0000256" key="6">
    <source>
        <dbReference type="ARBA" id="ARBA00023136"/>
    </source>
</evidence>
<evidence type="ECO:0000256" key="8">
    <source>
        <dbReference type="SAM" id="Phobius"/>
    </source>
</evidence>
<feature type="transmembrane region" description="Helical" evidence="8">
    <location>
        <begin position="12"/>
        <end position="39"/>
    </location>
</feature>
<feature type="transmembrane region" description="Helical" evidence="8">
    <location>
        <begin position="138"/>
        <end position="162"/>
    </location>
</feature>
<gene>
    <name evidence="9" type="ORF">ACA1_034130</name>
</gene>
<proteinExistence type="inferred from homology"/>
<dbReference type="KEGG" id="acan:ACA1_034130"/>
<dbReference type="Pfam" id="PF00474">
    <property type="entry name" value="SSF"/>
    <property type="match status" value="1"/>
</dbReference>
<feature type="transmembrane region" description="Helical" evidence="8">
    <location>
        <begin position="92"/>
        <end position="112"/>
    </location>
</feature>
<protein>
    <submittedName>
        <fullName evidence="9">Solute carrier family protein</fullName>
    </submittedName>
</protein>
<feature type="transmembrane region" description="Helical" evidence="8">
    <location>
        <begin position="632"/>
        <end position="656"/>
    </location>
</feature>
<comment type="subcellular location">
    <subcellularLocation>
        <location evidence="1">Membrane</location>
        <topology evidence="1">Multi-pass membrane protein</topology>
    </subcellularLocation>
</comment>
<feature type="transmembrane region" description="Helical" evidence="8">
    <location>
        <begin position="390"/>
        <end position="416"/>
    </location>
</feature>
<evidence type="ECO:0000256" key="3">
    <source>
        <dbReference type="ARBA" id="ARBA00022448"/>
    </source>
</evidence>
<comment type="similarity">
    <text evidence="2 7">Belongs to the sodium:solute symporter (SSF) (TC 2.A.21) family.</text>
</comment>
<feature type="transmembrane region" description="Helical" evidence="8">
    <location>
        <begin position="422"/>
        <end position="443"/>
    </location>
</feature>
<dbReference type="GO" id="GO:0015204">
    <property type="term" value="F:urea transmembrane transporter activity"/>
    <property type="evidence" value="ECO:0007669"/>
    <property type="project" value="InterPro"/>
</dbReference>
<evidence type="ECO:0000256" key="5">
    <source>
        <dbReference type="ARBA" id="ARBA00022989"/>
    </source>
</evidence>
<dbReference type="InterPro" id="IPR031155">
    <property type="entry name" value="DUR"/>
</dbReference>
<dbReference type="STRING" id="1257118.L8GTX3"/>
<keyword evidence="5 8" id="KW-1133">Transmembrane helix</keyword>
<keyword evidence="4 8" id="KW-0812">Transmembrane</keyword>
<dbReference type="RefSeq" id="XP_004338488.1">
    <property type="nucleotide sequence ID" value="XM_004338440.1"/>
</dbReference>
<accession>L8GTX3</accession>
<evidence type="ECO:0000256" key="2">
    <source>
        <dbReference type="ARBA" id="ARBA00006434"/>
    </source>
</evidence>
<name>L8GTX3_ACACF</name>
<feature type="transmembrane region" description="Helical" evidence="8">
    <location>
        <begin position="602"/>
        <end position="626"/>
    </location>
</feature>
<feature type="transmembrane region" description="Helical" evidence="8">
    <location>
        <begin position="450"/>
        <end position="469"/>
    </location>
</feature>
<organism evidence="9 10">
    <name type="scientific">Acanthamoeba castellanii (strain ATCC 30010 / Neff)</name>
    <dbReference type="NCBI Taxonomy" id="1257118"/>
    <lineage>
        <taxon>Eukaryota</taxon>
        <taxon>Amoebozoa</taxon>
        <taxon>Discosea</taxon>
        <taxon>Longamoebia</taxon>
        <taxon>Centramoebida</taxon>
        <taxon>Acanthamoebidae</taxon>
        <taxon>Acanthamoeba</taxon>
    </lineage>
</organism>
<feature type="transmembrane region" description="Helical" evidence="8">
    <location>
        <begin position="294"/>
        <end position="319"/>
    </location>
</feature>
<feature type="transmembrane region" description="Helical" evidence="8">
    <location>
        <begin position="350"/>
        <end position="378"/>
    </location>
</feature>
<dbReference type="Gene3D" id="1.20.1730.10">
    <property type="entry name" value="Sodium/glucose cotransporter"/>
    <property type="match status" value="1"/>
</dbReference>
<reference evidence="9 10" key="1">
    <citation type="journal article" date="2013" name="Genome Biol.">
        <title>Genome of Acanthamoeba castellanii highlights extensive lateral gene transfer and early evolution of tyrosine kinase signaling.</title>
        <authorList>
            <person name="Clarke M."/>
            <person name="Lohan A.J."/>
            <person name="Liu B."/>
            <person name="Lagkouvardos I."/>
            <person name="Roy S."/>
            <person name="Zafar N."/>
            <person name="Bertelli C."/>
            <person name="Schilde C."/>
            <person name="Kianianmomeni A."/>
            <person name="Burglin T.R."/>
            <person name="Frech C."/>
            <person name="Turcotte B."/>
            <person name="Kopec K.O."/>
            <person name="Synnott J.M."/>
            <person name="Choo C."/>
            <person name="Paponov I."/>
            <person name="Finkler A."/>
            <person name="Soon Heng Tan C."/>
            <person name="Hutchins A.P."/>
            <person name="Weinmeier T."/>
            <person name="Rattei T."/>
            <person name="Chu J.S."/>
            <person name="Gimenez G."/>
            <person name="Irimia M."/>
            <person name="Rigden D.J."/>
            <person name="Fitzpatrick D.A."/>
            <person name="Lorenzo-Morales J."/>
            <person name="Bateman A."/>
            <person name="Chiu C.H."/>
            <person name="Tang P."/>
            <person name="Hegemann P."/>
            <person name="Fromm H."/>
            <person name="Raoult D."/>
            <person name="Greub G."/>
            <person name="Miranda-Saavedra D."/>
            <person name="Chen N."/>
            <person name="Nash P."/>
            <person name="Ginger M.L."/>
            <person name="Horn M."/>
            <person name="Schaap P."/>
            <person name="Caler L."/>
            <person name="Loftus B."/>
        </authorList>
    </citation>
    <scope>NUCLEOTIDE SEQUENCE [LARGE SCALE GENOMIC DNA]</scope>
    <source>
        <strain evidence="9 10">Neff</strain>
    </source>
</reference>
<evidence type="ECO:0000313" key="9">
    <source>
        <dbReference type="EMBL" id="ELR16475.1"/>
    </source>
</evidence>
<dbReference type="GO" id="GO:0005886">
    <property type="term" value="C:plasma membrane"/>
    <property type="evidence" value="ECO:0007669"/>
    <property type="project" value="TreeGrafter"/>
</dbReference>
<dbReference type="OrthoDB" id="6132759at2759"/>
<evidence type="ECO:0000256" key="7">
    <source>
        <dbReference type="RuleBase" id="RU362091"/>
    </source>
</evidence>
<dbReference type="PANTHER" id="PTHR46154:SF4">
    <property type="entry name" value="UREA ACTIVE TRANSPORTER"/>
    <property type="match status" value="1"/>
</dbReference>
<keyword evidence="6 8" id="KW-0472">Membrane</keyword>
<keyword evidence="3" id="KW-0813">Transport</keyword>
<dbReference type="EMBL" id="KB007992">
    <property type="protein sequence ID" value="ELR16475.1"/>
    <property type="molecule type" value="Genomic_DNA"/>
</dbReference>